<sequence length="1490" mass="165223">MSDGGDGHGAVPSQEKVEETPDQQSKTGDRQQQLVTGALQTDDQNNEVFLTRLEERLKRVDVQQPSVQIKFKQLRARAKIQVGDTAVPTLLSACSDLVLDALSKARLLKRSQAHFEVLKDISGVLQPGRITLLLGPPAGGKSTLLGLLSGQLQKNTDLELGGEVTYNGQPLSSFVPERVAGLVPQDDVHIAKLTVQETLDLSASWQGKGRLPALLKVLREREGQKQVEVDADLDAFLSACEQGGVQDSASTAMQLRLLGLEECRATLVGDNVLRGVSGGQKKRVTTGDITVGPSRVLLMDEITTGLDSSNAFTIVQCFAHIAHHEKATILMALLQPAPEVFELFDDIMLLAEGRVVFAGPREELVPFFSWIGLRCPERKNIADFVQEVCSEVDQEQYWGGPKGDWEFIPVRDLAQAFTETPMYQATQEALEAPCNAADDLPQELDPLVHHKYALSNMESFKVCLRREIILMKRNAPVFIFRIAQMVVLVIIASTLLIRPIMHPDNFETGQLFVSMPFGILVGLMMDNFSEMAFMVETLPVYFRQRGRYYYPAWTWALPTTLLRIPYSFVIALLSSCILYWVIGFAPSAGRFWSFVFLFMLAHQLASTLFRTIAAITRSLVLAYPLAWLIFLTILLLGGFILNKRDVHVWDIGGYWSLPMSWIQNGLAINELTAPRWKRPDPGNPNQLLGDALLKSFDFRHSRLWIWLAFAFVIAWVVFLNLLLMAAATLLPAPRNKPGAMPKSALEARRIADLGYDADDGSDTQGQNAPNGTHHADGSNGDAAAKRNAYPADPCGQAPPGGSKSGSDNTHSHEGIQNGDGASVDGVGGLEEGHRGSTEASEGRGSMEAWRGTSWNSKRTRRGSTRKRKMQEGGGMILPFEPLSFTFDHIYFSVPGSSDAADPRNQKDEQGRMQLMLLRDVSGSFRPGVLTCLMGASGAGKTTLMDCLSGRKTSGNVQGEMLVNGHPKVQETFARISGYVEQFDIHAAGATVYEAVEFSAQMRLVDVDQGKMREFIDQVVDLAELRPIADASVGMPGVSGLSVEQRKRLTIAVELVANPAIIFMDEPTSGLDARAAAVVMRSIRNTVNTGRTVVATIHQPAEEIFASFDELLLLKRGGRVIYAGPLGDKCQQLLQHFQGLKGVRQKEDKINPATWMLEVTRSSEERRLQVDFADLYMESELHKANRKLIEECKQPPEGSQPLHFDSQFAVGYMRQFQLLLKRNAAEYWRMPEYNAVRIFFTIVFGLTLGSIYWRIGKERSSPEGISNLAGALLVANIFLGTSNASTVQPVAAAQRSVMYRERAAGYYAVYPFAAAQAVIELPYVAVQSVLFSCITYFMIYFIIDAGKFFWYLLFSLLTLLVFTFWGICCVALTPNTQFSATMASGVYTLWFIFSGFIIPFPRIKGWWIWYFYLDPLTYTVWGLVGSQLADVDDVFLQTPTGQEVSVRYWMDNYYGYYHGFLGYAVLVLGGFCLLFHGVAALALIKLNYLKR</sequence>
<dbReference type="InterPro" id="IPR043926">
    <property type="entry name" value="ABCG_dom"/>
</dbReference>
<evidence type="ECO:0000256" key="11">
    <source>
        <dbReference type="SAM" id="Phobius"/>
    </source>
</evidence>
<dbReference type="InterPro" id="IPR003593">
    <property type="entry name" value="AAA+_ATPase"/>
</dbReference>
<dbReference type="GO" id="GO:0016887">
    <property type="term" value="F:ATP hydrolysis activity"/>
    <property type="evidence" value="ECO:0007669"/>
    <property type="project" value="InterPro"/>
</dbReference>
<dbReference type="Pfam" id="PF19055">
    <property type="entry name" value="ABC2_membrane_7"/>
    <property type="match status" value="1"/>
</dbReference>
<keyword evidence="6" id="KW-0547">Nucleotide-binding</keyword>
<evidence type="ECO:0000256" key="1">
    <source>
        <dbReference type="ARBA" id="ARBA00004141"/>
    </source>
</evidence>
<feature type="compositionally biased region" description="Polar residues" evidence="10">
    <location>
        <begin position="22"/>
        <end position="38"/>
    </location>
</feature>
<dbReference type="CDD" id="cd03232">
    <property type="entry name" value="ABCG_PDR_domain2"/>
    <property type="match status" value="1"/>
</dbReference>
<organism evidence="13 14">
    <name type="scientific">Symbiochloris irregularis</name>
    <dbReference type="NCBI Taxonomy" id="706552"/>
    <lineage>
        <taxon>Eukaryota</taxon>
        <taxon>Viridiplantae</taxon>
        <taxon>Chlorophyta</taxon>
        <taxon>core chlorophytes</taxon>
        <taxon>Trebouxiophyceae</taxon>
        <taxon>Trebouxiales</taxon>
        <taxon>Trebouxiaceae</taxon>
        <taxon>Symbiochloris</taxon>
    </lineage>
</organism>
<dbReference type="GO" id="GO:0005524">
    <property type="term" value="F:ATP binding"/>
    <property type="evidence" value="ECO:0007669"/>
    <property type="project" value="UniProtKB-KW"/>
</dbReference>
<feature type="transmembrane region" description="Helical" evidence="11">
    <location>
        <begin position="563"/>
        <end position="585"/>
    </location>
</feature>
<dbReference type="Pfam" id="PF08370">
    <property type="entry name" value="PDR_assoc"/>
    <property type="match status" value="1"/>
</dbReference>
<feature type="transmembrane region" description="Helical" evidence="11">
    <location>
        <begin position="703"/>
        <end position="730"/>
    </location>
</feature>
<name>A0AAW1P9F9_9CHLO</name>
<evidence type="ECO:0000256" key="7">
    <source>
        <dbReference type="ARBA" id="ARBA00022840"/>
    </source>
</evidence>
<keyword evidence="3" id="KW-0813">Transport</keyword>
<dbReference type="InterPro" id="IPR013581">
    <property type="entry name" value="PDR_assoc"/>
</dbReference>
<feature type="domain" description="ABC transporter" evidence="12">
    <location>
        <begin position="97"/>
        <end position="377"/>
    </location>
</feature>
<dbReference type="InterPro" id="IPR013525">
    <property type="entry name" value="ABC2_TM"/>
</dbReference>
<dbReference type="Pfam" id="PF00005">
    <property type="entry name" value="ABC_tran"/>
    <property type="match status" value="2"/>
</dbReference>
<dbReference type="GO" id="GO:0071944">
    <property type="term" value="C:cell periphery"/>
    <property type="evidence" value="ECO:0007669"/>
    <property type="project" value="UniProtKB-ARBA"/>
</dbReference>
<dbReference type="EMBL" id="JALJOQ010000047">
    <property type="protein sequence ID" value="KAK9804995.1"/>
    <property type="molecule type" value="Genomic_DNA"/>
</dbReference>
<comment type="similarity">
    <text evidence="2">Belongs to the ABC transporter superfamily. ABCG family. PDR (TC 3.A.1.205) subfamily.</text>
</comment>
<feature type="region of interest" description="Disordered" evidence="10">
    <location>
        <begin position="755"/>
        <end position="869"/>
    </location>
</feature>
<keyword evidence="9 11" id="KW-0472">Membrane</keyword>
<gene>
    <name evidence="13" type="ORF">WJX73_009787</name>
</gene>
<dbReference type="PANTHER" id="PTHR19241">
    <property type="entry name" value="ATP-BINDING CASSETTE TRANSPORTER"/>
    <property type="match status" value="1"/>
</dbReference>
<accession>A0AAW1P9F9</accession>
<feature type="compositionally biased region" description="Basic residues" evidence="10">
    <location>
        <begin position="857"/>
        <end position="868"/>
    </location>
</feature>
<feature type="transmembrane region" description="Helical" evidence="11">
    <location>
        <begin position="1378"/>
        <end position="1399"/>
    </location>
</feature>
<feature type="transmembrane region" description="Helical" evidence="11">
    <location>
        <begin position="1234"/>
        <end position="1252"/>
    </location>
</feature>
<feature type="transmembrane region" description="Helical" evidence="11">
    <location>
        <begin position="1324"/>
        <end position="1342"/>
    </location>
</feature>
<feature type="transmembrane region" description="Helical" evidence="11">
    <location>
        <begin position="1349"/>
        <end position="1372"/>
    </location>
</feature>
<dbReference type="InterPro" id="IPR034003">
    <property type="entry name" value="ABCG_PDR_2"/>
</dbReference>
<evidence type="ECO:0000256" key="10">
    <source>
        <dbReference type="SAM" id="MobiDB-lite"/>
    </source>
</evidence>
<dbReference type="FunFam" id="3.40.50.300:FF:000532">
    <property type="entry name" value="ABC transporter G family member 34"/>
    <property type="match status" value="1"/>
</dbReference>
<evidence type="ECO:0000313" key="14">
    <source>
        <dbReference type="Proteomes" id="UP001465755"/>
    </source>
</evidence>
<dbReference type="Proteomes" id="UP001465755">
    <property type="component" value="Unassembled WGS sequence"/>
</dbReference>
<evidence type="ECO:0000256" key="2">
    <source>
        <dbReference type="ARBA" id="ARBA00006012"/>
    </source>
</evidence>
<keyword evidence="14" id="KW-1185">Reference proteome</keyword>
<keyword evidence="7" id="KW-0067">ATP-binding</keyword>
<comment type="caution">
    <text evidence="13">The sequence shown here is derived from an EMBL/GenBank/DDBJ whole genome shotgun (WGS) entry which is preliminary data.</text>
</comment>
<feature type="transmembrane region" description="Helical" evidence="11">
    <location>
        <begin position="1406"/>
        <end position="1423"/>
    </location>
</feature>
<comment type="subcellular location">
    <subcellularLocation>
        <location evidence="1">Membrane</location>
        <topology evidence="1">Multi-pass membrane protein</topology>
    </subcellularLocation>
</comment>
<feature type="transmembrane region" description="Helical" evidence="11">
    <location>
        <begin position="1459"/>
        <end position="1483"/>
    </location>
</feature>
<feature type="transmembrane region" description="Helical" evidence="11">
    <location>
        <begin position="591"/>
        <end position="609"/>
    </location>
</feature>
<dbReference type="SUPFAM" id="SSF52540">
    <property type="entry name" value="P-loop containing nucleoside triphosphate hydrolases"/>
    <property type="match status" value="2"/>
</dbReference>
<keyword evidence="8 11" id="KW-1133">Transmembrane helix</keyword>
<evidence type="ECO:0000259" key="12">
    <source>
        <dbReference type="PROSITE" id="PS50893"/>
    </source>
</evidence>
<feature type="transmembrane region" description="Helical" evidence="11">
    <location>
        <begin position="1264"/>
        <end position="1281"/>
    </location>
</feature>
<dbReference type="Gene3D" id="3.40.50.300">
    <property type="entry name" value="P-loop containing nucleotide triphosphate hydrolases"/>
    <property type="match status" value="2"/>
</dbReference>
<dbReference type="Pfam" id="PF01061">
    <property type="entry name" value="ABC2_membrane"/>
    <property type="match status" value="2"/>
</dbReference>
<dbReference type="InterPro" id="IPR027417">
    <property type="entry name" value="P-loop_NTPase"/>
</dbReference>
<feature type="domain" description="ABC transporter" evidence="12">
    <location>
        <begin position="884"/>
        <end position="1141"/>
    </location>
</feature>
<dbReference type="GO" id="GO:0016020">
    <property type="term" value="C:membrane"/>
    <property type="evidence" value="ECO:0007669"/>
    <property type="project" value="UniProtKB-SubCell"/>
</dbReference>
<evidence type="ECO:0000256" key="3">
    <source>
        <dbReference type="ARBA" id="ARBA00022448"/>
    </source>
</evidence>
<keyword evidence="5" id="KW-0677">Repeat</keyword>
<evidence type="ECO:0000256" key="8">
    <source>
        <dbReference type="ARBA" id="ARBA00022989"/>
    </source>
</evidence>
<feature type="region of interest" description="Disordered" evidence="10">
    <location>
        <begin position="1"/>
        <end position="38"/>
    </location>
</feature>
<dbReference type="InterPro" id="IPR003439">
    <property type="entry name" value="ABC_transporter-like_ATP-bd"/>
</dbReference>
<feature type="transmembrane region" description="Helical" evidence="11">
    <location>
        <begin position="517"/>
        <end position="542"/>
    </location>
</feature>
<dbReference type="GO" id="GO:0140359">
    <property type="term" value="F:ABC-type transporter activity"/>
    <property type="evidence" value="ECO:0007669"/>
    <property type="project" value="InterPro"/>
</dbReference>
<dbReference type="SMART" id="SM00382">
    <property type="entry name" value="AAA"/>
    <property type="match status" value="2"/>
</dbReference>
<keyword evidence="4 11" id="KW-0812">Transmembrane</keyword>
<evidence type="ECO:0000313" key="13">
    <source>
        <dbReference type="EMBL" id="KAK9804995.1"/>
    </source>
</evidence>
<protein>
    <recommendedName>
        <fullName evidence="12">ABC transporter domain-containing protein</fullName>
    </recommendedName>
</protein>
<reference evidence="13 14" key="1">
    <citation type="journal article" date="2024" name="Nat. Commun.">
        <title>Phylogenomics reveals the evolutionary origins of lichenization in chlorophyte algae.</title>
        <authorList>
            <person name="Puginier C."/>
            <person name="Libourel C."/>
            <person name="Otte J."/>
            <person name="Skaloud P."/>
            <person name="Haon M."/>
            <person name="Grisel S."/>
            <person name="Petersen M."/>
            <person name="Berrin J.G."/>
            <person name="Delaux P.M."/>
            <person name="Dal Grande F."/>
            <person name="Keller J."/>
        </authorList>
    </citation>
    <scope>NUCLEOTIDE SEQUENCE [LARGE SCALE GENOMIC DNA]</scope>
    <source>
        <strain evidence="13 14">SAG 2036</strain>
    </source>
</reference>
<proteinExistence type="inferred from homology"/>
<evidence type="ECO:0000256" key="5">
    <source>
        <dbReference type="ARBA" id="ARBA00022737"/>
    </source>
</evidence>
<evidence type="ECO:0000256" key="9">
    <source>
        <dbReference type="ARBA" id="ARBA00023136"/>
    </source>
</evidence>
<dbReference type="FunFam" id="3.40.50.300:FF:000059">
    <property type="entry name" value="ABC transporter G family member 40"/>
    <property type="match status" value="1"/>
</dbReference>
<evidence type="ECO:0000256" key="4">
    <source>
        <dbReference type="ARBA" id="ARBA00022692"/>
    </source>
</evidence>
<dbReference type="PROSITE" id="PS50893">
    <property type="entry name" value="ABC_TRANSPORTER_2"/>
    <property type="match status" value="2"/>
</dbReference>
<feature type="transmembrane region" description="Helical" evidence="11">
    <location>
        <begin position="475"/>
        <end position="497"/>
    </location>
</feature>
<evidence type="ECO:0000256" key="6">
    <source>
        <dbReference type="ARBA" id="ARBA00022741"/>
    </source>
</evidence>
<feature type="transmembrane region" description="Helical" evidence="11">
    <location>
        <begin position="621"/>
        <end position="641"/>
    </location>
</feature>